<proteinExistence type="predicted"/>
<feature type="compositionally biased region" description="Polar residues" evidence="2">
    <location>
        <begin position="907"/>
        <end position="921"/>
    </location>
</feature>
<dbReference type="CDD" id="cd13295">
    <property type="entry name" value="PH_EFA6"/>
    <property type="match status" value="1"/>
</dbReference>
<feature type="region of interest" description="Disordered" evidence="2">
    <location>
        <begin position="240"/>
        <end position="267"/>
    </location>
</feature>
<feature type="region of interest" description="Disordered" evidence="2">
    <location>
        <begin position="142"/>
        <end position="218"/>
    </location>
</feature>
<protein>
    <recommendedName>
        <fullName evidence="7">PH and SEC7 domain-containing protein 3</fullName>
    </recommendedName>
</protein>
<name>A0AAN9CEI7_9TELE</name>
<dbReference type="SUPFAM" id="SSF48425">
    <property type="entry name" value="Sec7 domain"/>
    <property type="match status" value="1"/>
</dbReference>
<dbReference type="SUPFAM" id="SSF50729">
    <property type="entry name" value="PH domain-like"/>
    <property type="match status" value="1"/>
</dbReference>
<evidence type="ECO:0008006" key="7">
    <source>
        <dbReference type="Google" id="ProtNLM"/>
    </source>
</evidence>
<dbReference type="GO" id="GO:0032587">
    <property type="term" value="C:ruffle membrane"/>
    <property type="evidence" value="ECO:0007669"/>
    <property type="project" value="UniProtKB-SubCell"/>
</dbReference>
<organism evidence="5 6">
    <name type="scientific">Phoxinus phoxinus</name>
    <name type="common">Eurasian minnow</name>
    <dbReference type="NCBI Taxonomy" id="58324"/>
    <lineage>
        <taxon>Eukaryota</taxon>
        <taxon>Metazoa</taxon>
        <taxon>Chordata</taxon>
        <taxon>Craniata</taxon>
        <taxon>Vertebrata</taxon>
        <taxon>Euteleostomi</taxon>
        <taxon>Actinopterygii</taxon>
        <taxon>Neopterygii</taxon>
        <taxon>Teleostei</taxon>
        <taxon>Ostariophysi</taxon>
        <taxon>Cypriniformes</taxon>
        <taxon>Leuciscidae</taxon>
        <taxon>Phoxininae</taxon>
        <taxon>Phoxinus</taxon>
    </lineage>
</organism>
<reference evidence="5 6" key="1">
    <citation type="submission" date="2024-02" db="EMBL/GenBank/DDBJ databases">
        <title>Chromosome-level genome assembly of the Eurasian Minnow (Phoxinus phoxinus).</title>
        <authorList>
            <person name="Oriowo T.O."/>
            <person name="Martin S."/>
            <person name="Stange M."/>
            <person name="Chrysostomakis Y."/>
            <person name="Brown T."/>
            <person name="Winkler S."/>
            <person name="Kukowka S."/>
            <person name="Myers E.W."/>
            <person name="Bohne A."/>
        </authorList>
    </citation>
    <scope>NUCLEOTIDE SEQUENCE [LARGE SCALE GENOMIC DNA]</scope>
    <source>
        <strain evidence="5">ZFMK-TIS-60720</strain>
        <tissue evidence="5">Whole Organism</tissue>
    </source>
</reference>
<dbReference type="EMBL" id="JAYKXH010000023">
    <property type="protein sequence ID" value="KAK7126236.1"/>
    <property type="molecule type" value="Genomic_DNA"/>
</dbReference>
<evidence type="ECO:0000256" key="1">
    <source>
        <dbReference type="ARBA" id="ARBA00004632"/>
    </source>
</evidence>
<dbReference type="InterPro" id="IPR011993">
    <property type="entry name" value="PH-like_dom_sf"/>
</dbReference>
<dbReference type="InterPro" id="IPR035999">
    <property type="entry name" value="Sec7_dom_sf"/>
</dbReference>
<dbReference type="Pfam" id="PF15410">
    <property type="entry name" value="PH_9"/>
    <property type="match status" value="1"/>
</dbReference>
<feature type="domain" description="SEC7" evidence="4">
    <location>
        <begin position="345"/>
        <end position="515"/>
    </location>
</feature>
<comment type="caution">
    <text evidence="5">The sequence shown here is derived from an EMBL/GenBank/DDBJ whole genome shotgun (WGS) entry which is preliminary data.</text>
</comment>
<dbReference type="FunFam" id="2.30.29.30:FF:000054">
    <property type="entry name" value="PH and SEC7 domain-containing protein 3"/>
    <property type="match status" value="1"/>
</dbReference>
<dbReference type="CDD" id="cd00171">
    <property type="entry name" value="Sec7"/>
    <property type="match status" value="1"/>
</dbReference>
<dbReference type="InterPro" id="IPR000904">
    <property type="entry name" value="Sec7_dom"/>
</dbReference>
<dbReference type="InterPro" id="IPR023394">
    <property type="entry name" value="Sec7_C_sf"/>
</dbReference>
<feature type="compositionally biased region" description="Basic and acidic residues" evidence="2">
    <location>
        <begin position="928"/>
        <end position="943"/>
    </location>
</feature>
<dbReference type="SMART" id="SM00222">
    <property type="entry name" value="Sec7"/>
    <property type="match status" value="1"/>
</dbReference>
<evidence type="ECO:0000313" key="5">
    <source>
        <dbReference type="EMBL" id="KAK7126236.1"/>
    </source>
</evidence>
<dbReference type="PROSITE" id="PS50003">
    <property type="entry name" value="PH_DOMAIN"/>
    <property type="match status" value="1"/>
</dbReference>
<keyword evidence="6" id="KW-1185">Reference proteome</keyword>
<dbReference type="GO" id="GO:0005085">
    <property type="term" value="F:guanyl-nucleotide exchange factor activity"/>
    <property type="evidence" value="ECO:0007669"/>
    <property type="project" value="InterPro"/>
</dbReference>
<accession>A0AAN9CEI7</accession>
<feature type="domain" description="PH" evidence="3">
    <location>
        <begin position="685"/>
        <end position="798"/>
    </location>
</feature>
<dbReference type="Pfam" id="PF01369">
    <property type="entry name" value="Sec7"/>
    <property type="match status" value="1"/>
</dbReference>
<dbReference type="Gene3D" id="1.10.1000.11">
    <property type="entry name" value="Arf Nucleotide-binding Site Opener,domain 2"/>
    <property type="match status" value="1"/>
</dbReference>
<dbReference type="InterPro" id="IPR001849">
    <property type="entry name" value="PH_domain"/>
</dbReference>
<evidence type="ECO:0000256" key="2">
    <source>
        <dbReference type="SAM" id="MobiDB-lite"/>
    </source>
</evidence>
<feature type="compositionally biased region" description="Basic and acidic residues" evidence="2">
    <location>
        <begin position="189"/>
        <end position="210"/>
    </location>
</feature>
<dbReference type="InterPro" id="IPR041681">
    <property type="entry name" value="PH_9"/>
</dbReference>
<dbReference type="PANTHER" id="PTHR10663">
    <property type="entry name" value="GUANYL-NUCLEOTIDE EXCHANGE FACTOR"/>
    <property type="match status" value="1"/>
</dbReference>
<comment type="subcellular location">
    <subcellularLocation>
        <location evidence="1">Cell projection</location>
        <location evidence="1">Ruffle membrane</location>
    </subcellularLocation>
</comment>
<feature type="region of interest" description="Disordered" evidence="2">
    <location>
        <begin position="582"/>
        <end position="615"/>
    </location>
</feature>
<feature type="region of interest" description="Disordered" evidence="2">
    <location>
        <begin position="64"/>
        <end position="102"/>
    </location>
</feature>
<feature type="compositionally biased region" description="Polar residues" evidence="2">
    <location>
        <begin position="64"/>
        <end position="77"/>
    </location>
</feature>
<evidence type="ECO:0000259" key="4">
    <source>
        <dbReference type="PROSITE" id="PS50190"/>
    </source>
</evidence>
<dbReference type="PROSITE" id="PS50190">
    <property type="entry name" value="SEC7"/>
    <property type="match status" value="1"/>
</dbReference>
<gene>
    <name evidence="5" type="ORF">R3I93_021577</name>
</gene>
<dbReference type="GO" id="GO:0032012">
    <property type="term" value="P:regulation of ARF protein signal transduction"/>
    <property type="evidence" value="ECO:0007669"/>
    <property type="project" value="InterPro"/>
</dbReference>
<feature type="region of interest" description="Disordered" evidence="2">
    <location>
        <begin position="1"/>
        <end position="29"/>
    </location>
</feature>
<feature type="compositionally biased region" description="Basic and acidic residues" evidence="2">
    <location>
        <begin position="85"/>
        <end position="96"/>
    </location>
</feature>
<dbReference type="AlphaFoldDB" id="A0AAN9CEI7"/>
<dbReference type="Proteomes" id="UP001364617">
    <property type="component" value="Unassembled WGS sequence"/>
</dbReference>
<evidence type="ECO:0000313" key="6">
    <source>
        <dbReference type="Proteomes" id="UP001364617"/>
    </source>
</evidence>
<dbReference type="SMART" id="SM00233">
    <property type="entry name" value="PH"/>
    <property type="match status" value="1"/>
</dbReference>
<feature type="region of interest" description="Disordered" evidence="2">
    <location>
        <begin position="900"/>
        <end position="943"/>
    </location>
</feature>
<evidence type="ECO:0000259" key="3">
    <source>
        <dbReference type="PROSITE" id="PS50003"/>
    </source>
</evidence>
<dbReference type="Gene3D" id="2.30.29.30">
    <property type="entry name" value="Pleckstrin-homology domain (PH domain)/Phosphotyrosine-binding domain (PTB)"/>
    <property type="match status" value="1"/>
</dbReference>
<dbReference type="PANTHER" id="PTHR10663:SF337">
    <property type="entry name" value="PH AND SEC7 DOMAIN-CONTAINING PROTEIN 3"/>
    <property type="match status" value="1"/>
</dbReference>
<feature type="compositionally biased region" description="Basic and acidic residues" evidence="2">
    <location>
        <begin position="244"/>
        <end position="260"/>
    </location>
</feature>
<sequence>MIPCSGHNPSPTPALDMAKPGLDLPNGPSELAGDSLFDSWCDALIKDPSSVIAAASEISCFTRDPSTAAPSQNNPRASPTPAAEHTGKETEGKRAGPAELVDESLEESNKILAEIPGIFSGFLEGGKLRDKPPKKLRFVESRAESVANGDMQNCSVKEELSRDTQLSDATGAAQGRECDHTHTGAAQGRELEHRPDHTHTGDDASDRSPEGESDSTDVFSCRFESILESERLRATLYSSMDSLDTPKPEPEPEPEPRSQADPEPSFALDIPLTPMIQQRLKDRSLFLDSDTEVLSVSKPSGGAALELTSSFLSTANGGNHRDWLTGCLSDAGLKDVLSDWDSDMDAVDCLKDSDVLHNGSRSDHEAAQRLARRLYHLEGFRRSDVAKHLGKNNDFSKMVAEEYLTFFEFTDQTLDQSLRCFLKAFSLMGETQERERVLIHFSNRYYQCNPTIITAQDGVHCLTCAIMLLNTDLHGHNIGKKMTCQEFINNLEGLDGGQDFPRELLKGNYRSVSTHSESDAGESSFARVLKAGTCVCVCCSSVGFTLLHSAAASHARSALSLCACVCVCEMIGVNSVQGTGKVRMRPGGSVKYGREESLRRQPQHRSKSLKVSNSAEFSTGLPKKEKVLYNSIKNEKLEWAVDGDELKKSLSELADKNHHSHTKSISRISSGSNPFLDIAHDPNAAVYRTGFLTRKIHADMDGKKTPRGKRGWKTFYAVLKGMILYLQKDEYKPEKALSEDDLKNAISVHHALAIKAMDYEKKPNVLKLKTADWRVFLFQAQSPEEMESWIGIINSVAAMFSAPSFPAAIGSQKKFSRPLLPATTTRMSQEEQLKSHEAKLKHVSTELAEHRSYPPDKKVKAKEIDEYRLKEHYLEFEENRYEMYVKLLKEGVKEILTARDGDPALKKSQSSPSLNQESQPASAKVKRNTSERKDHRPETPKLT</sequence>